<dbReference type="PANTHER" id="PTHR24243">
    <property type="entry name" value="G-PROTEIN COUPLED RECEPTOR"/>
    <property type="match status" value="1"/>
</dbReference>
<keyword evidence="7 8" id="KW-0807">Transducer</keyword>
<dbReference type="OrthoDB" id="9990906at2759"/>
<dbReference type="InterPro" id="IPR017452">
    <property type="entry name" value="GPCR_Rhodpsn_7TM"/>
</dbReference>
<comment type="similarity">
    <text evidence="8">Belongs to the G-protein coupled receptor 1 family.</text>
</comment>
<dbReference type="PRINTS" id="PR00237">
    <property type="entry name" value="GPCRRHODOPSN"/>
</dbReference>
<reference evidence="11" key="1">
    <citation type="submission" date="2018-11" db="EMBL/GenBank/DDBJ databases">
        <authorList>
            <person name="Alioto T."/>
            <person name="Alioto T."/>
        </authorList>
    </citation>
    <scope>NUCLEOTIDE SEQUENCE</scope>
</reference>
<keyword evidence="6 8" id="KW-0675">Receptor</keyword>
<keyword evidence="4 8" id="KW-0297">G-protein coupled receptor</keyword>
<dbReference type="SUPFAM" id="SSF81321">
    <property type="entry name" value="Family A G protein-coupled receptor-like"/>
    <property type="match status" value="1"/>
</dbReference>
<evidence type="ECO:0000256" key="7">
    <source>
        <dbReference type="ARBA" id="ARBA00023224"/>
    </source>
</evidence>
<feature type="domain" description="G-protein coupled receptors family 1 profile" evidence="10">
    <location>
        <begin position="83"/>
        <end position="370"/>
    </location>
</feature>
<dbReference type="GO" id="GO:0005886">
    <property type="term" value="C:plasma membrane"/>
    <property type="evidence" value="ECO:0007669"/>
    <property type="project" value="TreeGrafter"/>
</dbReference>
<evidence type="ECO:0000256" key="2">
    <source>
        <dbReference type="ARBA" id="ARBA00022692"/>
    </source>
</evidence>
<sequence>MGENGLSLQDIEALSSSFTTDNMTQTECTSGDIYDLLFNMLNNNGQNSTCDNFQKPSDPVTYRDGRLFYVYLTPVILIIGILGNSLSLNVFMSKNMRGMCASAYLAALSASDLSTLIFYVTVEWLRRGIVYIYPETKMAFLEYNGFCQILMYLSYVSRFLSSWLVVAFTVERYIGVCHPLRRRHICTKSSTRRIITVICLLSCILVLYKPVLSGVYYSADGTQYCTSNKRYDFPSFVLDSAFAVTITLVPFLIITILNILIVRKLVYTNKRQQHYTVRTNTIQSVKSANIIRTEESIIKLEFTLILLAVSFFFIAFNVPYFTIWCRNFIYNKYISQTDSVSLGDIEYWQGILYISRTIFYMNYCINFFLYSITGTYFRREVKFLFTLKRQASYEFRQSSRNANTKLAVSWV</sequence>
<dbReference type="Proteomes" id="UP000596742">
    <property type="component" value="Unassembled WGS sequence"/>
</dbReference>
<feature type="transmembrane region" description="Helical" evidence="9">
    <location>
        <begin position="103"/>
        <end position="122"/>
    </location>
</feature>
<evidence type="ECO:0000256" key="9">
    <source>
        <dbReference type="SAM" id="Phobius"/>
    </source>
</evidence>
<feature type="transmembrane region" description="Helical" evidence="9">
    <location>
        <begin position="302"/>
        <end position="323"/>
    </location>
</feature>
<dbReference type="InterPro" id="IPR000276">
    <property type="entry name" value="GPCR_Rhodpsn"/>
</dbReference>
<keyword evidence="3 9" id="KW-1133">Transmembrane helix</keyword>
<feature type="transmembrane region" description="Helical" evidence="9">
    <location>
        <begin position="149"/>
        <end position="170"/>
    </location>
</feature>
<feature type="transmembrane region" description="Helical" evidence="9">
    <location>
        <begin position="241"/>
        <end position="262"/>
    </location>
</feature>
<dbReference type="EMBL" id="UYJE01007376">
    <property type="protein sequence ID" value="VDI54194.1"/>
    <property type="molecule type" value="Genomic_DNA"/>
</dbReference>
<feature type="transmembrane region" description="Helical" evidence="9">
    <location>
        <begin position="358"/>
        <end position="377"/>
    </location>
</feature>
<name>A0A8B6FV21_MYTGA</name>
<evidence type="ECO:0000256" key="8">
    <source>
        <dbReference type="RuleBase" id="RU000688"/>
    </source>
</evidence>
<protein>
    <recommendedName>
        <fullName evidence="10">G-protein coupled receptors family 1 profile domain-containing protein</fullName>
    </recommendedName>
</protein>
<dbReference type="AlphaFoldDB" id="A0A8B6FV21"/>
<keyword evidence="2 8" id="KW-0812">Transmembrane</keyword>
<comment type="subcellular location">
    <subcellularLocation>
        <location evidence="1">Membrane</location>
        <topology evidence="1">Multi-pass membrane protein</topology>
    </subcellularLocation>
</comment>
<dbReference type="PROSITE" id="PS00237">
    <property type="entry name" value="G_PROTEIN_RECEP_F1_1"/>
    <property type="match status" value="1"/>
</dbReference>
<dbReference type="Gene3D" id="1.20.1070.10">
    <property type="entry name" value="Rhodopsin 7-helix transmembrane proteins"/>
    <property type="match status" value="1"/>
</dbReference>
<dbReference type="PROSITE" id="PS50262">
    <property type="entry name" value="G_PROTEIN_RECEP_F1_2"/>
    <property type="match status" value="1"/>
</dbReference>
<accession>A0A8B6FV21</accession>
<evidence type="ECO:0000313" key="12">
    <source>
        <dbReference type="Proteomes" id="UP000596742"/>
    </source>
</evidence>
<feature type="transmembrane region" description="Helical" evidence="9">
    <location>
        <begin position="191"/>
        <end position="208"/>
    </location>
</feature>
<keyword evidence="5 9" id="KW-0472">Membrane</keyword>
<proteinExistence type="inferred from homology"/>
<dbReference type="GO" id="GO:0004930">
    <property type="term" value="F:G protein-coupled receptor activity"/>
    <property type="evidence" value="ECO:0007669"/>
    <property type="project" value="UniProtKB-KW"/>
</dbReference>
<evidence type="ECO:0000259" key="10">
    <source>
        <dbReference type="PROSITE" id="PS50262"/>
    </source>
</evidence>
<evidence type="ECO:0000256" key="6">
    <source>
        <dbReference type="ARBA" id="ARBA00023170"/>
    </source>
</evidence>
<dbReference type="PANTHER" id="PTHR24243:SF230">
    <property type="entry name" value="G-PROTEIN COUPLED RECEPTORS FAMILY 1 PROFILE DOMAIN-CONTAINING PROTEIN"/>
    <property type="match status" value="1"/>
</dbReference>
<comment type="caution">
    <text evidence="11">The sequence shown here is derived from an EMBL/GenBank/DDBJ whole genome shotgun (WGS) entry which is preliminary data.</text>
</comment>
<keyword evidence="12" id="KW-1185">Reference proteome</keyword>
<organism evidence="11 12">
    <name type="scientific">Mytilus galloprovincialis</name>
    <name type="common">Mediterranean mussel</name>
    <dbReference type="NCBI Taxonomy" id="29158"/>
    <lineage>
        <taxon>Eukaryota</taxon>
        <taxon>Metazoa</taxon>
        <taxon>Spiralia</taxon>
        <taxon>Lophotrochozoa</taxon>
        <taxon>Mollusca</taxon>
        <taxon>Bivalvia</taxon>
        <taxon>Autobranchia</taxon>
        <taxon>Pteriomorphia</taxon>
        <taxon>Mytilida</taxon>
        <taxon>Mytiloidea</taxon>
        <taxon>Mytilidae</taxon>
        <taxon>Mytilinae</taxon>
        <taxon>Mytilus</taxon>
    </lineage>
</organism>
<gene>
    <name evidence="11" type="ORF">MGAL_10B079069</name>
</gene>
<evidence type="ECO:0000256" key="4">
    <source>
        <dbReference type="ARBA" id="ARBA00023040"/>
    </source>
</evidence>
<evidence type="ECO:0000256" key="5">
    <source>
        <dbReference type="ARBA" id="ARBA00023136"/>
    </source>
</evidence>
<feature type="transmembrane region" description="Helical" evidence="9">
    <location>
        <begin position="68"/>
        <end position="91"/>
    </location>
</feature>
<dbReference type="Pfam" id="PF00001">
    <property type="entry name" value="7tm_1"/>
    <property type="match status" value="1"/>
</dbReference>
<evidence type="ECO:0000256" key="1">
    <source>
        <dbReference type="ARBA" id="ARBA00004141"/>
    </source>
</evidence>
<evidence type="ECO:0000313" key="11">
    <source>
        <dbReference type="EMBL" id="VDI54194.1"/>
    </source>
</evidence>
<evidence type="ECO:0000256" key="3">
    <source>
        <dbReference type="ARBA" id="ARBA00022989"/>
    </source>
</evidence>